<dbReference type="InterPro" id="IPR038186">
    <property type="entry name" value="CHAD_dom_sf"/>
</dbReference>
<dbReference type="OrthoDB" id="9777271at2"/>
<proteinExistence type="predicted"/>
<dbReference type="PROSITE" id="PS51708">
    <property type="entry name" value="CHAD"/>
    <property type="match status" value="1"/>
</dbReference>
<reference evidence="2 3" key="1">
    <citation type="submission" date="2019-03" db="EMBL/GenBank/DDBJ databases">
        <title>Genomics of glacier-inhabiting Cryobacterium strains.</title>
        <authorList>
            <person name="Liu Q."/>
            <person name="Xin Y.-H."/>
        </authorList>
    </citation>
    <scope>NUCLEOTIDE SEQUENCE [LARGE SCALE GENOMIC DNA]</scope>
    <source>
        <strain evidence="2 3">Hh14</strain>
    </source>
</reference>
<feature type="domain" description="CHAD" evidence="1">
    <location>
        <begin position="247"/>
        <end position="552"/>
    </location>
</feature>
<dbReference type="Pfam" id="PF01928">
    <property type="entry name" value="CYTH"/>
    <property type="match status" value="1"/>
</dbReference>
<evidence type="ECO:0000259" key="1">
    <source>
        <dbReference type="PROSITE" id="PS51708"/>
    </source>
</evidence>
<dbReference type="SMART" id="SM00880">
    <property type="entry name" value="CHAD"/>
    <property type="match status" value="1"/>
</dbReference>
<dbReference type="RefSeq" id="WP_134518014.1">
    <property type="nucleotide sequence ID" value="NZ_SOHE01000015.1"/>
</dbReference>
<dbReference type="Pfam" id="PF05235">
    <property type="entry name" value="CHAD"/>
    <property type="match status" value="1"/>
</dbReference>
<accession>A0A4R9AAE0</accession>
<keyword evidence="3" id="KW-1185">Reference proteome</keyword>
<dbReference type="InterPro" id="IPR033469">
    <property type="entry name" value="CYTH-like_dom_sf"/>
</dbReference>
<dbReference type="PANTHER" id="PTHR39339">
    <property type="entry name" value="SLR1444 PROTEIN"/>
    <property type="match status" value="1"/>
</dbReference>
<sequence length="561" mass="60304">MTSRGTRSATTMTEIERKYDVDRQLRLPDLLQIAGIAALEFPGTITLTAVYFDTDAMNLAQNRIILRRREGGGDAGWHIKLPAREGRTELQWPLEPDAHDLLDRDDSNGHEVGGGHAATDVPARVLDPIRTIVRDRPLTPLARITTIRTTVLLLNEAGDAVAELADDDVSASDMRGGVFRKWREWEVELFSAAPDTRKQRTLLLDSIEAALLTAGAQPSTSVAKIARALGADALAELTSPSKRPTKRAEPHAGSAASVVATLRMLGERLLEVDPRARADEPKSVHTMSITVGRLQSVLSVYRRLFDADLVEALRADLAVVGAALVAANDAEVRARRVAKRLEQLAPPLADETAEARLLTETREGYVAAHDALRRVLTSRQYFGLLDRLDVFLLHPAVTPETYETAAREVTKSLGRGIKHLRERTDVALAARTAAAAESPAGHGAQSAFASSDTVPAALHEVGQAALRLRHAAEAVAAGAGGGKKYRRLASAAKDLEKALGAHRDDLHFSQYLAETAARAHAAGEGTFVYGVLAGRAEGENDGAALDLGASVRHIGRLGRKL</sequence>
<organism evidence="2 3">
    <name type="scientific">Cryobacterium frigoriphilum</name>
    <dbReference type="NCBI Taxonomy" id="1259150"/>
    <lineage>
        <taxon>Bacteria</taxon>
        <taxon>Bacillati</taxon>
        <taxon>Actinomycetota</taxon>
        <taxon>Actinomycetes</taxon>
        <taxon>Micrococcales</taxon>
        <taxon>Microbacteriaceae</taxon>
        <taxon>Cryobacterium</taxon>
    </lineage>
</organism>
<name>A0A4R9AAE0_9MICO</name>
<dbReference type="EMBL" id="SOHE01000015">
    <property type="protein sequence ID" value="TFD54700.1"/>
    <property type="molecule type" value="Genomic_DNA"/>
</dbReference>
<dbReference type="InterPro" id="IPR023577">
    <property type="entry name" value="CYTH_domain"/>
</dbReference>
<dbReference type="CDD" id="cd07374">
    <property type="entry name" value="CYTH-like_Pase"/>
    <property type="match status" value="1"/>
</dbReference>
<protein>
    <submittedName>
        <fullName evidence="2">CYTH and CHAD domain-containing protein</fullName>
    </submittedName>
</protein>
<dbReference type="InterPro" id="IPR007899">
    <property type="entry name" value="CHAD_dom"/>
</dbReference>
<comment type="caution">
    <text evidence="2">The sequence shown here is derived from an EMBL/GenBank/DDBJ whole genome shotgun (WGS) entry which is preliminary data.</text>
</comment>
<evidence type="ECO:0000313" key="2">
    <source>
        <dbReference type="EMBL" id="TFD54700.1"/>
    </source>
</evidence>
<dbReference type="Gene3D" id="2.40.320.10">
    <property type="entry name" value="Hypothetical Protein Pfu-838710-001"/>
    <property type="match status" value="1"/>
</dbReference>
<dbReference type="SUPFAM" id="SSF55154">
    <property type="entry name" value="CYTH-like phosphatases"/>
    <property type="match status" value="1"/>
</dbReference>
<dbReference type="AlphaFoldDB" id="A0A4R9AAE0"/>
<dbReference type="PANTHER" id="PTHR39339:SF1">
    <property type="entry name" value="CHAD DOMAIN-CONTAINING PROTEIN"/>
    <property type="match status" value="1"/>
</dbReference>
<gene>
    <name evidence="2" type="ORF">E3T55_02585</name>
</gene>
<evidence type="ECO:0000313" key="3">
    <source>
        <dbReference type="Proteomes" id="UP000297447"/>
    </source>
</evidence>
<dbReference type="SMART" id="SM01118">
    <property type="entry name" value="CYTH"/>
    <property type="match status" value="1"/>
</dbReference>
<dbReference type="Gene3D" id="1.40.20.10">
    <property type="entry name" value="CHAD domain"/>
    <property type="match status" value="1"/>
</dbReference>
<dbReference type="Proteomes" id="UP000297447">
    <property type="component" value="Unassembled WGS sequence"/>
</dbReference>